<dbReference type="InterPro" id="IPR050765">
    <property type="entry name" value="Riboflavin_Biosynth_HTPR"/>
</dbReference>
<dbReference type="GO" id="GO:0009231">
    <property type="term" value="P:riboflavin biosynthetic process"/>
    <property type="evidence" value="ECO:0007669"/>
    <property type="project" value="InterPro"/>
</dbReference>
<accession>A0A561EUN3</accession>
<dbReference type="EMBL" id="VIVR01000001">
    <property type="protein sequence ID" value="TWE19291.1"/>
    <property type="molecule type" value="Genomic_DNA"/>
</dbReference>
<evidence type="ECO:0000313" key="6">
    <source>
        <dbReference type="Proteomes" id="UP000318416"/>
    </source>
</evidence>
<protein>
    <submittedName>
        <fullName evidence="5">5-amino-6-(5-phosphoribosylamino)uracil reductase</fullName>
    </submittedName>
</protein>
<dbReference type="SUPFAM" id="SSF53597">
    <property type="entry name" value="Dihydrofolate reductase-like"/>
    <property type="match status" value="1"/>
</dbReference>
<comment type="caution">
    <text evidence="5">The sequence shown here is derived from an EMBL/GenBank/DDBJ whole genome shotgun (WGS) entry which is preliminary data.</text>
</comment>
<keyword evidence="3" id="KW-0560">Oxidoreductase</keyword>
<dbReference type="Gene3D" id="3.40.430.10">
    <property type="entry name" value="Dihydrofolate Reductase, subunit A"/>
    <property type="match status" value="1"/>
</dbReference>
<reference evidence="5 6" key="1">
    <citation type="submission" date="2019-06" db="EMBL/GenBank/DDBJ databases">
        <title>Sequencing the genomes of 1000 actinobacteria strains.</title>
        <authorList>
            <person name="Klenk H.-P."/>
        </authorList>
    </citation>
    <scope>NUCLEOTIDE SEQUENCE [LARGE SCALE GENOMIC DNA]</scope>
    <source>
        <strain evidence="5 6">DSM 41649</strain>
    </source>
</reference>
<keyword evidence="2" id="KW-0521">NADP</keyword>
<dbReference type="GO" id="GO:0008703">
    <property type="term" value="F:5-amino-6-(5-phosphoribosylamino)uracil reductase activity"/>
    <property type="evidence" value="ECO:0007669"/>
    <property type="project" value="InterPro"/>
</dbReference>
<evidence type="ECO:0000259" key="4">
    <source>
        <dbReference type="Pfam" id="PF01872"/>
    </source>
</evidence>
<dbReference type="PANTHER" id="PTHR38011">
    <property type="entry name" value="DIHYDROFOLATE REDUCTASE FAMILY PROTEIN (AFU_ORTHOLOGUE AFUA_8G06820)"/>
    <property type="match status" value="1"/>
</dbReference>
<dbReference type="InterPro" id="IPR024072">
    <property type="entry name" value="DHFR-like_dom_sf"/>
</dbReference>
<name>A0A561EUN3_9ACTN</name>
<organism evidence="5 6">
    <name type="scientific">Kitasatospora atroaurantiaca</name>
    <dbReference type="NCBI Taxonomy" id="285545"/>
    <lineage>
        <taxon>Bacteria</taxon>
        <taxon>Bacillati</taxon>
        <taxon>Actinomycetota</taxon>
        <taxon>Actinomycetes</taxon>
        <taxon>Kitasatosporales</taxon>
        <taxon>Streptomycetaceae</taxon>
        <taxon>Kitasatospora</taxon>
    </lineage>
</organism>
<dbReference type="InterPro" id="IPR002734">
    <property type="entry name" value="RibDG_C"/>
</dbReference>
<evidence type="ECO:0000256" key="1">
    <source>
        <dbReference type="ARBA" id="ARBA00005104"/>
    </source>
</evidence>
<dbReference type="AlphaFoldDB" id="A0A561EUN3"/>
<evidence type="ECO:0000313" key="5">
    <source>
        <dbReference type="EMBL" id="TWE19291.1"/>
    </source>
</evidence>
<dbReference type="Pfam" id="PF01872">
    <property type="entry name" value="RibD_C"/>
    <property type="match status" value="1"/>
</dbReference>
<keyword evidence="6" id="KW-1185">Reference proteome</keyword>
<gene>
    <name evidence="5" type="ORF">FB465_4407</name>
</gene>
<proteinExistence type="predicted"/>
<dbReference type="RefSeq" id="WP_342791823.1">
    <property type="nucleotide sequence ID" value="NZ_BAAABR010000033.1"/>
</dbReference>
<dbReference type="Proteomes" id="UP000318416">
    <property type="component" value="Unassembled WGS sequence"/>
</dbReference>
<sequence>MAPRRPYVLLSAAMSIDGYLDDASPERLLLSDPADFDRVDELRASCDAVLVGGNTLRRDNPRLLVNSAQRRAARVAAGKPEYPLKVTLSASGSLAAGLNFWHTGGAKLAYTTLASAPRLQVELGGLAEVVGTGDSVELGTVLDDLGARGVGRLMVEGGSSVHTQFLAQGLADELQLAVAPLLVGQPAAPRFVGAADFPGGPTRRMRLLEARTVGDVVLLRYAPKESTL</sequence>
<dbReference type="PANTHER" id="PTHR38011:SF7">
    <property type="entry name" value="2,5-DIAMINO-6-RIBOSYLAMINO-4(3H)-PYRIMIDINONE 5'-PHOSPHATE REDUCTASE"/>
    <property type="match status" value="1"/>
</dbReference>
<feature type="domain" description="Bacterial bifunctional deaminase-reductase C-terminal" evidence="4">
    <location>
        <begin position="6"/>
        <end position="218"/>
    </location>
</feature>
<evidence type="ECO:0000256" key="3">
    <source>
        <dbReference type="ARBA" id="ARBA00023002"/>
    </source>
</evidence>
<evidence type="ECO:0000256" key="2">
    <source>
        <dbReference type="ARBA" id="ARBA00022857"/>
    </source>
</evidence>
<comment type="pathway">
    <text evidence="1">Cofactor biosynthesis; riboflavin biosynthesis.</text>
</comment>